<dbReference type="EMBL" id="DF157094">
    <property type="protein sequence ID" value="GAB64551.1"/>
    <property type="molecule type" value="Genomic_DNA"/>
</dbReference>
<evidence type="ECO:0000313" key="4">
    <source>
        <dbReference type="Proteomes" id="UP000006319"/>
    </source>
</evidence>
<dbReference type="Proteomes" id="UP000006319">
    <property type="component" value="Chromosome 2"/>
</dbReference>
<sequence>MRWGDAPYNIMHSQDVPPKHYRHDEGAKKKFTTVGSKKRSPREGCCKSARDNIYLVVAKFFVFVSLAWMLCKLSNCSACITPNEEHHSGNQAHFPSEGRSLSSFGAAYDGSDDSLCSKITDSLCGGSTDSLMSGGIASPLNGSTDSLRSGSSASPLKGSIDTLLSGSSASPLKGSIDTLLSGSSPSPLNESIDSLLSGSSASPLNRSIDSLLSGSSASPLNRSNDSLQRDVIRANQHLTLYYRIANSKKLQKLLDNILRRVKKNKIFRKIMDKAKKIWNSKPMKVVRFVVPFLPMISMIVAAITTLCMGLN</sequence>
<dbReference type="OrthoDB" id="383658at2759"/>
<dbReference type="PhylomeDB" id="K6UCB3"/>
<accession>K6UCB3</accession>
<keyword evidence="2" id="KW-0812">Transmembrane</keyword>
<protein>
    <submittedName>
        <fullName evidence="3">Uncharacterized protein</fullName>
    </submittedName>
</protein>
<feature type="transmembrane region" description="Helical" evidence="2">
    <location>
        <begin position="288"/>
        <end position="310"/>
    </location>
</feature>
<dbReference type="OMA" id="YNIMHSQ"/>
<evidence type="ECO:0000256" key="2">
    <source>
        <dbReference type="SAM" id="Phobius"/>
    </source>
</evidence>
<dbReference type="KEGG" id="pcy:PCYB_021200"/>
<dbReference type="VEuPathDB" id="PlasmoDB:PCYB_021200"/>
<feature type="non-terminal residue" evidence="3">
    <location>
        <position position="311"/>
    </location>
</feature>
<evidence type="ECO:0000313" key="3">
    <source>
        <dbReference type="EMBL" id="GAB64551.1"/>
    </source>
</evidence>
<name>K6UCB3_PLACD</name>
<keyword evidence="2" id="KW-0472">Membrane</keyword>
<feature type="region of interest" description="Disordered" evidence="1">
    <location>
        <begin position="14"/>
        <end position="36"/>
    </location>
</feature>
<organism evidence="3 4">
    <name type="scientific">Plasmodium cynomolgi (strain B)</name>
    <dbReference type="NCBI Taxonomy" id="1120755"/>
    <lineage>
        <taxon>Eukaryota</taxon>
        <taxon>Sar</taxon>
        <taxon>Alveolata</taxon>
        <taxon>Apicomplexa</taxon>
        <taxon>Aconoidasida</taxon>
        <taxon>Haemosporida</taxon>
        <taxon>Plasmodiidae</taxon>
        <taxon>Plasmodium</taxon>
        <taxon>Plasmodium (Plasmodium)</taxon>
    </lineage>
</organism>
<keyword evidence="4" id="KW-1185">Reference proteome</keyword>
<keyword evidence="2" id="KW-1133">Transmembrane helix</keyword>
<dbReference type="RefSeq" id="XP_004220518.1">
    <property type="nucleotide sequence ID" value="XM_004220470.1"/>
</dbReference>
<dbReference type="AlphaFoldDB" id="K6UCB3"/>
<dbReference type="GeneID" id="14690890"/>
<gene>
    <name evidence="3" type="ORF">PCYB_021200</name>
</gene>
<evidence type="ECO:0000256" key="1">
    <source>
        <dbReference type="SAM" id="MobiDB-lite"/>
    </source>
</evidence>
<reference evidence="3 4" key="1">
    <citation type="journal article" date="2012" name="Nat. Genet.">
        <title>Plasmodium cynomolgi genome sequences provide insight into Plasmodium vivax and the monkey malaria clade.</title>
        <authorList>
            <person name="Tachibana S."/>
            <person name="Sullivan S.A."/>
            <person name="Kawai S."/>
            <person name="Nakamura S."/>
            <person name="Kim H.R."/>
            <person name="Goto N."/>
            <person name="Arisue N."/>
            <person name="Palacpac N.M.Q."/>
            <person name="Honma H."/>
            <person name="Yagi M."/>
            <person name="Tougan T."/>
            <person name="Katakai Y."/>
            <person name="Kaneko O."/>
            <person name="Mita T."/>
            <person name="Kita K."/>
            <person name="Yasutomi Y."/>
            <person name="Sutton P.L."/>
            <person name="Shakhbatyan R."/>
            <person name="Horii T."/>
            <person name="Yasunaga T."/>
            <person name="Barnwell J.W."/>
            <person name="Escalante A.A."/>
            <person name="Carlton J.M."/>
            <person name="Tanabe K."/>
        </authorList>
    </citation>
    <scope>NUCLEOTIDE SEQUENCE [LARGE SCALE GENOMIC DNA]</scope>
    <source>
        <strain evidence="3 4">B</strain>
    </source>
</reference>
<proteinExistence type="predicted"/>